<dbReference type="EMBL" id="LT629732">
    <property type="protein sequence ID" value="SDR74266.1"/>
    <property type="molecule type" value="Genomic_DNA"/>
</dbReference>
<name>A0A1H1LIC5_9ACTN</name>
<evidence type="ECO:0000256" key="1">
    <source>
        <dbReference type="SAM" id="MobiDB-lite"/>
    </source>
</evidence>
<feature type="compositionally biased region" description="Polar residues" evidence="1">
    <location>
        <begin position="1"/>
        <end position="15"/>
    </location>
</feature>
<dbReference type="RefSeq" id="WP_277869271.1">
    <property type="nucleotide sequence ID" value="NZ_LT629732.1"/>
</dbReference>
<gene>
    <name evidence="2" type="ORF">SAMN04489717_0354</name>
</gene>
<dbReference type="Proteomes" id="UP000198983">
    <property type="component" value="Chromosome I"/>
</dbReference>
<dbReference type="AlphaFoldDB" id="A0A1H1LIC5"/>
<protein>
    <submittedName>
        <fullName evidence="2">Uncharacterized protein</fullName>
    </submittedName>
</protein>
<organism evidence="2 3">
    <name type="scientific">Actinopolymorpha singaporensis</name>
    <dbReference type="NCBI Taxonomy" id="117157"/>
    <lineage>
        <taxon>Bacteria</taxon>
        <taxon>Bacillati</taxon>
        <taxon>Actinomycetota</taxon>
        <taxon>Actinomycetes</taxon>
        <taxon>Propionibacteriales</taxon>
        <taxon>Actinopolymorphaceae</taxon>
        <taxon>Actinopolymorpha</taxon>
    </lineage>
</organism>
<reference evidence="2 3" key="1">
    <citation type="submission" date="2016-10" db="EMBL/GenBank/DDBJ databases">
        <authorList>
            <person name="de Groot N.N."/>
        </authorList>
    </citation>
    <scope>NUCLEOTIDE SEQUENCE [LARGE SCALE GENOMIC DNA]</scope>
    <source>
        <strain evidence="2 3">DSM 22024</strain>
    </source>
</reference>
<accession>A0A1H1LIC5</accession>
<evidence type="ECO:0000313" key="3">
    <source>
        <dbReference type="Proteomes" id="UP000198983"/>
    </source>
</evidence>
<evidence type="ECO:0000313" key="2">
    <source>
        <dbReference type="EMBL" id="SDR74266.1"/>
    </source>
</evidence>
<feature type="region of interest" description="Disordered" evidence="1">
    <location>
        <begin position="1"/>
        <end position="40"/>
    </location>
</feature>
<sequence>MQANTNPGNGSSSVDESLFGSTGIKRDQVTGQLSGIGHDA</sequence>
<dbReference type="STRING" id="117157.SAMN04489717_0354"/>
<keyword evidence="3" id="KW-1185">Reference proteome</keyword>
<proteinExistence type="predicted"/>